<dbReference type="AlphaFoldDB" id="A0A1W6N5V4"/>
<dbReference type="InterPro" id="IPR036458">
    <property type="entry name" value="Na:dicarbo_symporter_sf"/>
</dbReference>
<feature type="transmembrane region" description="Helical" evidence="7">
    <location>
        <begin position="241"/>
        <end position="260"/>
    </location>
</feature>
<feature type="transmembrane region" description="Helical" evidence="7">
    <location>
        <begin position="356"/>
        <end position="379"/>
    </location>
</feature>
<dbReference type="OrthoDB" id="9768885at2"/>
<reference evidence="8 9" key="1">
    <citation type="submission" date="2014-06" db="EMBL/GenBank/DDBJ databases">
        <title>The genome of the endonuclear symbiont Nucleicultrix amoebiphila.</title>
        <authorList>
            <person name="Schulz F."/>
            <person name="Horn M."/>
        </authorList>
    </citation>
    <scope>NUCLEOTIDE SEQUENCE [LARGE SCALE GENOMIC DNA]</scope>
    <source>
        <strain evidence="8 9">FS5</strain>
    </source>
</reference>
<feature type="transmembrane region" description="Helical" evidence="7">
    <location>
        <begin position="127"/>
        <end position="146"/>
    </location>
</feature>
<evidence type="ECO:0000256" key="2">
    <source>
        <dbReference type="ARBA" id="ARBA00022448"/>
    </source>
</evidence>
<evidence type="ECO:0000256" key="7">
    <source>
        <dbReference type="SAM" id="Phobius"/>
    </source>
</evidence>
<name>A0A1W6N5V4_9PROT</name>
<evidence type="ECO:0000256" key="5">
    <source>
        <dbReference type="ARBA" id="ARBA00022989"/>
    </source>
</evidence>
<evidence type="ECO:0000256" key="1">
    <source>
        <dbReference type="ARBA" id="ARBA00004651"/>
    </source>
</evidence>
<evidence type="ECO:0000313" key="8">
    <source>
        <dbReference type="EMBL" id="ARN85116.1"/>
    </source>
</evidence>
<keyword evidence="3" id="KW-1003">Cell membrane</keyword>
<dbReference type="GO" id="GO:0015293">
    <property type="term" value="F:symporter activity"/>
    <property type="evidence" value="ECO:0007669"/>
    <property type="project" value="UniProtKB-KW"/>
</dbReference>
<dbReference type="InterPro" id="IPR001991">
    <property type="entry name" value="Na-dicarboxylate_symporter"/>
</dbReference>
<gene>
    <name evidence="8" type="ORF">GQ61_07245</name>
</gene>
<dbReference type="PANTHER" id="PTHR42865:SF7">
    <property type="entry name" value="PROTON_GLUTAMATE-ASPARTATE SYMPORTER"/>
    <property type="match status" value="1"/>
</dbReference>
<evidence type="ECO:0000313" key="9">
    <source>
        <dbReference type="Proteomes" id="UP000237351"/>
    </source>
</evidence>
<keyword evidence="5 7" id="KW-1133">Transmembrane helix</keyword>
<keyword evidence="4 7" id="KW-0812">Transmembrane</keyword>
<feature type="transmembrane region" description="Helical" evidence="7">
    <location>
        <begin position="310"/>
        <end position="336"/>
    </location>
</feature>
<evidence type="ECO:0000256" key="3">
    <source>
        <dbReference type="ARBA" id="ARBA00022475"/>
    </source>
</evidence>
<keyword evidence="9" id="KW-1185">Reference proteome</keyword>
<sequence length="392" mass="43201">MAVKIKDFKLPLQLLAVLIFSVVFGPILPETVKSFLFAVSITIKECLIFSLPFLIFSFLFTSLGHLKNNALFFAALLIALICLSNFTSTMTSYGIGRFTLETIAVPCVPKDFDHPLMALWNFKLPKLISNDMALFIGFITGLIATFKFPHLQKSWGQHLLKGSYFLLRKVFVPLMPIFILGFSLKLQNDQILNVILLEYPKVLMIMALVCFGYIFILYSIFSKLNLSKATKSISNMSSPMLAGFSTMSSAAAMPLTILASEKNVERREIVDVVVPATVNIHLIGDCFSITFFALAVMVSFGQGIPDLSTFLIFAAYVVLAKFSVAAVPGGGVLVLVPLLEQHLGLSSSMSSLVTTLYVIFDPIITSANVLGNGAFVIGFSKIYQRFERYLKG</sequence>
<feature type="transmembrane region" description="Helical" evidence="7">
    <location>
        <begin position="35"/>
        <end position="59"/>
    </location>
</feature>
<dbReference type="KEGG" id="naf:GQ61_07245"/>
<protein>
    <recommendedName>
        <fullName evidence="10">Transporter</fullName>
    </recommendedName>
</protein>
<dbReference type="PANTHER" id="PTHR42865">
    <property type="entry name" value="PROTON/GLUTAMATE-ASPARTATE SYMPORTER"/>
    <property type="match status" value="1"/>
</dbReference>
<dbReference type="Gene3D" id="1.10.3860.10">
    <property type="entry name" value="Sodium:dicarboxylate symporter"/>
    <property type="match status" value="1"/>
</dbReference>
<dbReference type="SUPFAM" id="SSF118215">
    <property type="entry name" value="Proton glutamate symport protein"/>
    <property type="match status" value="1"/>
</dbReference>
<dbReference type="STRING" id="1414854.GQ61_07245"/>
<comment type="subcellular location">
    <subcellularLocation>
        <location evidence="1">Cell membrane</location>
        <topology evidence="1">Multi-pass membrane protein</topology>
    </subcellularLocation>
</comment>
<feature type="transmembrane region" description="Helical" evidence="7">
    <location>
        <begin position="71"/>
        <end position="95"/>
    </location>
</feature>
<organism evidence="8 9">
    <name type="scientific">Candidatus Nucleicultrix amoebiphila FS5</name>
    <dbReference type="NCBI Taxonomy" id="1414854"/>
    <lineage>
        <taxon>Bacteria</taxon>
        <taxon>Pseudomonadati</taxon>
        <taxon>Pseudomonadota</taxon>
        <taxon>Alphaproteobacteria</taxon>
        <taxon>Holosporales</taxon>
        <taxon>Candidatus Nucleicultricaceae</taxon>
        <taxon>Candidatus Nucleicultrix</taxon>
    </lineage>
</organism>
<keyword evidence="2" id="KW-0813">Transport</keyword>
<keyword evidence="6 7" id="KW-0472">Membrane</keyword>
<feature type="transmembrane region" description="Helical" evidence="7">
    <location>
        <begin position="280"/>
        <end position="298"/>
    </location>
</feature>
<feature type="transmembrane region" description="Helical" evidence="7">
    <location>
        <begin position="12"/>
        <end position="29"/>
    </location>
</feature>
<evidence type="ECO:0008006" key="10">
    <source>
        <dbReference type="Google" id="ProtNLM"/>
    </source>
</evidence>
<proteinExistence type="predicted"/>
<dbReference type="EMBL" id="CP008743">
    <property type="protein sequence ID" value="ARN85116.1"/>
    <property type="molecule type" value="Genomic_DNA"/>
</dbReference>
<evidence type="ECO:0000256" key="6">
    <source>
        <dbReference type="ARBA" id="ARBA00023136"/>
    </source>
</evidence>
<dbReference type="RefSeq" id="WP_085784646.1">
    <property type="nucleotide sequence ID" value="NZ_CP008743.1"/>
</dbReference>
<evidence type="ECO:0000256" key="4">
    <source>
        <dbReference type="ARBA" id="ARBA00022692"/>
    </source>
</evidence>
<feature type="transmembrane region" description="Helical" evidence="7">
    <location>
        <begin position="202"/>
        <end position="221"/>
    </location>
</feature>
<feature type="transmembrane region" description="Helical" evidence="7">
    <location>
        <begin position="166"/>
        <end position="182"/>
    </location>
</feature>
<accession>A0A1W6N5V4</accession>
<dbReference type="GO" id="GO:0005886">
    <property type="term" value="C:plasma membrane"/>
    <property type="evidence" value="ECO:0007669"/>
    <property type="project" value="UniProtKB-SubCell"/>
</dbReference>
<dbReference type="Proteomes" id="UP000237351">
    <property type="component" value="Chromosome"/>
</dbReference>
<dbReference type="Pfam" id="PF00375">
    <property type="entry name" value="SDF"/>
    <property type="match status" value="1"/>
</dbReference>